<feature type="region of interest" description="Disordered" evidence="1">
    <location>
        <begin position="1186"/>
        <end position="1205"/>
    </location>
</feature>
<reference evidence="2" key="1">
    <citation type="submission" date="2022-11" db="EMBL/GenBank/DDBJ databases">
        <title>Minimal conservation of predation-associated metabolite biosynthetic gene clusters underscores biosynthetic potential of Myxococcota including descriptions for ten novel species: Archangium lansinium sp. nov., Myxococcus landrumus sp. nov., Nannocystis bai.</title>
        <authorList>
            <person name="Ahearne A."/>
            <person name="Stevens C."/>
            <person name="Dowd S."/>
        </authorList>
    </citation>
    <scope>NUCLEOTIDE SEQUENCE</scope>
    <source>
        <strain evidence="2">Fl3</strain>
    </source>
</reference>
<dbReference type="Proteomes" id="UP001164459">
    <property type="component" value="Chromosome"/>
</dbReference>
<evidence type="ECO:0000256" key="1">
    <source>
        <dbReference type="SAM" id="MobiDB-lite"/>
    </source>
</evidence>
<dbReference type="EMBL" id="CP114040">
    <property type="protein sequence ID" value="WAS98748.1"/>
    <property type="molecule type" value="Genomic_DNA"/>
</dbReference>
<name>A0ABY7HI23_9BACT</name>
<proteinExistence type="predicted"/>
<keyword evidence="3" id="KW-1185">Reference proteome</keyword>
<gene>
    <name evidence="2" type="ORF">O0S08_21665</name>
</gene>
<evidence type="ECO:0000313" key="2">
    <source>
        <dbReference type="EMBL" id="WAS98748.1"/>
    </source>
</evidence>
<accession>A0ABY7HI23</accession>
<protein>
    <submittedName>
        <fullName evidence="2">Uncharacterized protein</fullName>
    </submittedName>
</protein>
<evidence type="ECO:0000313" key="3">
    <source>
        <dbReference type="Proteomes" id="UP001164459"/>
    </source>
</evidence>
<feature type="compositionally biased region" description="Pro residues" evidence="1">
    <location>
        <begin position="1193"/>
        <end position="1204"/>
    </location>
</feature>
<dbReference type="RefSeq" id="WP_269041106.1">
    <property type="nucleotide sequence ID" value="NZ_CP114040.1"/>
</dbReference>
<organism evidence="2 3">
    <name type="scientific">Nannocystis punicea</name>
    <dbReference type="NCBI Taxonomy" id="2995304"/>
    <lineage>
        <taxon>Bacteria</taxon>
        <taxon>Pseudomonadati</taxon>
        <taxon>Myxococcota</taxon>
        <taxon>Polyangia</taxon>
        <taxon>Nannocystales</taxon>
        <taxon>Nannocystaceae</taxon>
        <taxon>Nannocystis</taxon>
    </lineage>
</organism>
<sequence length="1320" mass="144885">MATDELIAALCAEGRVDSRGGFSLDRDKAREKLRTFQVAEPHRYVLHLVALAVLRGATRIAFEIDTDDLWARFDGAPLTEHDFEDLYSSSFAAAGSEVERARQQLAVGLNAALALNPRHVRVTSGPPGGRVRLEARHGAEDRITRVPEDRDMGTVVHVKQRFRPGLAVRFLRHVRGDMLEEIALRERVAFAHVPVTIDGAPIGRADPLAGLVQHQRQVRDGEGRVCVVGLRDDPHAQAEVRLVRHGVWVSTLHLPHLPGGILAVARDDSLQTDLSGQEVVHNAARDRCLALVELAAEASLLDYLRDPGRDDRWLRARLVRSWLKWPRMRDATTPLGTAMAAVPWWRDIFGAPVSLAMLRAALERQQAVYYTPAEFAERLEKAAEMVIATPPKAVGVPCDDVLILRELFGDKLRDRTRELEREVRRGARRRLWRARPTTPVLEPSRYSALAAIRVETPARPLEGQVGLRRDRSGPSMVRVIVDGHLLCELGVDLPLPIDAVLAGVEADDDYEGPRRDDRLALALLALLDAGLELVESDMSQRTSSEIDANALALARGWLRLRHAPEASQQWLQRFGFREPQAIEAAGHPRVPALPRVRPKRTPVTAEQLLAPWLAECEKFPTSCGRFLGVGALALALARGDRVVWTDEPVLLAGPPDRIVLMLDRSAEALVEQLFGAAIPRLGSKEIEALAAEHRFMARPAEEPALPKGLCAAEVRIVDGPLRAVLGLKFFRAGEPPPASVRVLVRGRKLDEREVWAPFGGIVAVVQDDRLTPSADWDEVVRDAAWRAVEQALFEAMPLLTAEALRRAPLIVMLDVLAASFPSQALRRAWERLIEVEGASMGEGSYELLLGLASQVQLERLDEVLERALRVPARSAGERRVHPIGNIAKIADDCGSRIDPARARTIANVLREIRSLCGQQRPGASLGRQVLAGGGPLVHEQTFRRSDGAVVTLAALIEQHARGQAIEYVRSGRADEGSVDPHVLCLARVDEERLLRLFGEGALRPASSGSKKIAQLRAPALPTAPGDALAIGFVRGSDVGGWLWIPAGAEEEDCRVGLYTEDGALQRRVSLLPPLPLAGAVVGSGVWLEGFKVEMSTEALQAVRDAAWRLYDALLQRSDPAVLLAVRRISGRIGGARMPQQLEPLRDRLRQAAGAGQHESVPPSPPNEHDLADIFAALEAAARERANSAAPAVIDPPPPLSPPGTPDVRLLEAIRTELRALRERHERLLSNFNLEHLRLVAAGPRAEAVILGAEAVVLNTSHSLVERAAAEFDRDPWWVDILASLVFTAFNVWRDEITDADEQAFHHSHLERVARRIATRG</sequence>